<keyword evidence="1" id="KW-0732">Signal</keyword>
<evidence type="ECO:0000313" key="3">
    <source>
        <dbReference type="EMBL" id="CAA6828541.1"/>
    </source>
</evidence>
<proteinExistence type="predicted"/>
<sequence>MKKTNILLASAMLMLGLTMVGCGEDKATSNEQVEAPVPQKGGYNNINNATLEQMVKEGVTLIDIRRPEEWASTGVVEGSKKITFFLQSGALNQSFVPEFTSLVKPGDKVALICRTGSRTKAASQALVQQLGYKNVYNVKHGITGWIRQGRAVVK</sequence>
<dbReference type="SUPFAM" id="SSF52821">
    <property type="entry name" value="Rhodanese/Cell cycle control phosphatase"/>
    <property type="match status" value="1"/>
</dbReference>
<dbReference type="InterPro" id="IPR001763">
    <property type="entry name" value="Rhodanese-like_dom"/>
</dbReference>
<feature type="chain" id="PRO_5027760480" evidence="1">
    <location>
        <begin position="23"/>
        <end position="154"/>
    </location>
</feature>
<name>A0A6S6UDS1_9GAMM</name>
<dbReference type="SMART" id="SM00450">
    <property type="entry name" value="RHOD"/>
    <property type="match status" value="1"/>
</dbReference>
<evidence type="ECO:0000259" key="2">
    <source>
        <dbReference type="PROSITE" id="PS50206"/>
    </source>
</evidence>
<dbReference type="InterPro" id="IPR036873">
    <property type="entry name" value="Rhodanese-like_dom_sf"/>
</dbReference>
<dbReference type="PANTHER" id="PTHR44086">
    <property type="entry name" value="THIOSULFATE SULFURTRANSFERASE RDL2, MITOCHONDRIAL-RELATED"/>
    <property type="match status" value="1"/>
</dbReference>
<dbReference type="Pfam" id="PF00581">
    <property type="entry name" value="Rhodanese"/>
    <property type="match status" value="1"/>
</dbReference>
<dbReference type="CDD" id="cd00158">
    <property type="entry name" value="RHOD"/>
    <property type="match status" value="1"/>
</dbReference>
<gene>
    <name evidence="3" type="ORF">HELGO_WM9353</name>
</gene>
<dbReference type="PROSITE" id="PS51257">
    <property type="entry name" value="PROKAR_LIPOPROTEIN"/>
    <property type="match status" value="1"/>
</dbReference>
<organism evidence="3">
    <name type="scientific">uncultured Thiotrichaceae bacterium</name>
    <dbReference type="NCBI Taxonomy" id="298394"/>
    <lineage>
        <taxon>Bacteria</taxon>
        <taxon>Pseudomonadati</taxon>
        <taxon>Pseudomonadota</taxon>
        <taxon>Gammaproteobacteria</taxon>
        <taxon>Thiotrichales</taxon>
        <taxon>Thiotrichaceae</taxon>
        <taxon>environmental samples</taxon>
    </lineage>
</organism>
<reference evidence="3" key="1">
    <citation type="submission" date="2020-01" db="EMBL/GenBank/DDBJ databases">
        <authorList>
            <person name="Meier V. D."/>
            <person name="Meier V D."/>
        </authorList>
    </citation>
    <scope>NUCLEOTIDE SEQUENCE</scope>
    <source>
        <strain evidence="3">HLG_WM_MAG_07</strain>
    </source>
</reference>
<dbReference type="Gene3D" id="3.40.250.10">
    <property type="entry name" value="Rhodanese-like domain"/>
    <property type="match status" value="1"/>
</dbReference>
<dbReference type="PROSITE" id="PS50206">
    <property type="entry name" value="RHODANESE_3"/>
    <property type="match status" value="1"/>
</dbReference>
<dbReference type="AlphaFoldDB" id="A0A6S6UDS1"/>
<dbReference type="EMBL" id="CACVAY010000149">
    <property type="protein sequence ID" value="CAA6828541.1"/>
    <property type="molecule type" value="Genomic_DNA"/>
</dbReference>
<evidence type="ECO:0000256" key="1">
    <source>
        <dbReference type="SAM" id="SignalP"/>
    </source>
</evidence>
<dbReference type="GO" id="GO:0004792">
    <property type="term" value="F:thiosulfate-cyanide sulfurtransferase activity"/>
    <property type="evidence" value="ECO:0007669"/>
    <property type="project" value="TreeGrafter"/>
</dbReference>
<dbReference type="PANTHER" id="PTHR44086:SF10">
    <property type="entry name" value="THIOSULFATE SULFURTRANSFERASE_RHODANESE-LIKE DOMAIN-CONTAINING PROTEIN 3"/>
    <property type="match status" value="1"/>
</dbReference>
<feature type="signal peptide" evidence="1">
    <location>
        <begin position="1"/>
        <end position="22"/>
    </location>
</feature>
<protein>
    <submittedName>
        <fullName evidence="3">Rhodanese</fullName>
    </submittedName>
</protein>
<accession>A0A6S6UDS1</accession>
<feature type="domain" description="Rhodanese" evidence="2">
    <location>
        <begin position="55"/>
        <end position="154"/>
    </location>
</feature>